<organism evidence="1 2">
    <name type="scientific">Pengzhenrongella sicca</name>
    <dbReference type="NCBI Taxonomy" id="2819238"/>
    <lineage>
        <taxon>Bacteria</taxon>
        <taxon>Bacillati</taxon>
        <taxon>Actinomycetota</taxon>
        <taxon>Actinomycetes</taxon>
        <taxon>Micrococcales</taxon>
        <taxon>Pengzhenrongella</taxon>
    </lineage>
</organism>
<keyword evidence="2" id="KW-1185">Reference proteome</keyword>
<proteinExistence type="predicted"/>
<accession>A0A8A4ZGU4</accession>
<dbReference type="Proteomes" id="UP000663937">
    <property type="component" value="Chromosome"/>
</dbReference>
<gene>
    <name evidence="1" type="ORF">J4E96_09370</name>
</gene>
<name>A0A8A4ZGU4_9MICO</name>
<protein>
    <submittedName>
        <fullName evidence="1">Uncharacterized protein</fullName>
    </submittedName>
</protein>
<dbReference type="AlphaFoldDB" id="A0A8A4ZGU4"/>
<sequence>MGDLLVPENFTVAMVDGVRVVLTRAALESEFAQFEWDGVRDAATDRRDLQWEREFDAWGRAVKVHGHDEAGPPPQMPGNLLARVQMVVSSENGEELKKLDGQVAGSGSEWHAEWRHALPAEGVKRLSLRFAVDGVPSAACQLHID</sequence>
<reference evidence="1" key="1">
    <citation type="submission" date="2021-03" db="EMBL/GenBank/DDBJ databases">
        <title>Pengzhenrongella sicca gen. nov., sp. nov., a new member of suborder Micrococcineae isolated from High-Arctic tundra soil.</title>
        <authorList>
            <person name="Peng F."/>
        </authorList>
    </citation>
    <scope>NUCLEOTIDE SEQUENCE</scope>
    <source>
        <strain evidence="1">LRZ-2</strain>
    </source>
</reference>
<dbReference type="EMBL" id="CP071868">
    <property type="protein sequence ID" value="QTE31104.1"/>
    <property type="molecule type" value="Genomic_DNA"/>
</dbReference>
<dbReference type="RefSeq" id="WP_227425482.1">
    <property type="nucleotide sequence ID" value="NZ_CP071868.1"/>
</dbReference>
<evidence type="ECO:0000313" key="1">
    <source>
        <dbReference type="EMBL" id="QTE31104.1"/>
    </source>
</evidence>
<dbReference type="KEGG" id="psic:J4E96_09370"/>
<evidence type="ECO:0000313" key="2">
    <source>
        <dbReference type="Proteomes" id="UP000663937"/>
    </source>
</evidence>